<name>A0A7J7HS92_CAMSI</name>
<evidence type="ECO:0000256" key="3">
    <source>
        <dbReference type="ARBA" id="ARBA00022692"/>
    </source>
</evidence>
<evidence type="ECO:0000256" key="5">
    <source>
        <dbReference type="ARBA" id="ARBA00023136"/>
    </source>
</evidence>
<dbReference type="GO" id="GO:0005524">
    <property type="term" value="F:ATP binding"/>
    <property type="evidence" value="ECO:0007669"/>
    <property type="project" value="InterPro"/>
</dbReference>
<dbReference type="InterPro" id="IPR050352">
    <property type="entry name" value="ABCG_transporters"/>
</dbReference>
<reference evidence="8" key="1">
    <citation type="journal article" date="2020" name="Nat. Commun.">
        <title>Genome assembly of wild tea tree DASZ reveals pedigree and selection history of tea varieties.</title>
        <authorList>
            <person name="Zhang W."/>
            <person name="Zhang Y."/>
            <person name="Qiu H."/>
            <person name="Guo Y."/>
            <person name="Wan H."/>
            <person name="Zhang X."/>
            <person name="Scossa F."/>
            <person name="Alseekh S."/>
            <person name="Zhang Q."/>
            <person name="Wang P."/>
            <person name="Xu L."/>
            <person name="Schmidt M.H."/>
            <person name="Jia X."/>
            <person name="Li D."/>
            <person name="Zhu A."/>
            <person name="Guo F."/>
            <person name="Chen W."/>
            <person name="Ni D."/>
            <person name="Usadel B."/>
            <person name="Fernie A.R."/>
            <person name="Wen W."/>
        </authorList>
    </citation>
    <scope>NUCLEOTIDE SEQUENCE [LARGE SCALE GENOMIC DNA]</scope>
    <source>
        <strain evidence="8">cv. G240</strain>
    </source>
</reference>
<evidence type="ECO:0000259" key="6">
    <source>
        <dbReference type="Pfam" id="PF00005"/>
    </source>
</evidence>
<keyword evidence="3" id="KW-0812">Transmembrane</keyword>
<dbReference type="InterPro" id="IPR003439">
    <property type="entry name" value="ABC_transporter-like_ATP-bd"/>
</dbReference>
<keyword evidence="2" id="KW-0813">Transport</keyword>
<evidence type="ECO:0000313" key="8">
    <source>
        <dbReference type="Proteomes" id="UP000593564"/>
    </source>
</evidence>
<sequence length="227" mass="25342">MKRGEGVVVIFYEGRRGGGDGCGVGRRGDDKRSWRGKGLTVMFEDIKYKVTVKGKKHPIAEKIGFVLQDDIVFPHLTVKEILTYAALLCLPNTLTQEQKDRATHVITELGLERCQVTIIGGPFVKGISGGERKRLCIGNEILLNPSLLFLDEILLNPSLLFLDSTTALRIVQVLHSIAEAGKTIHQPSSRLFSKFDKLNCWAKEAPSTLEKPRKQWYTSLPLVVRCL</sequence>
<organism evidence="7 8">
    <name type="scientific">Camellia sinensis</name>
    <name type="common">Tea plant</name>
    <name type="synonym">Thea sinensis</name>
    <dbReference type="NCBI Taxonomy" id="4442"/>
    <lineage>
        <taxon>Eukaryota</taxon>
        <taxon>Viridiplantae</taxon>
        <taxon>Streptophyta</taxon>
        <taxon>Embryophyta</taxon>
        <taxon>Tracheophyta</taxon>
        <taxon>Spermatophyta</taxon>
        <taxon>Magnoliopsida</taxon>
        <taxon>eudicotyledons</taxon>
        <taxon>Gunneridae</taxon>
        <taxon>Pentapetalae</taxon>
        <taxon>asterids</taxon>
        <taxon>Ericales</taxon>
        <taxon>Theaceae</taxon>
        <taxon>Camellia</taxon>
    </lineage>
</organism>
<keyword evidence="8" id="KW-1185">Reference proteome</keyword>
<gene>
    <name evidence="7" type="ORF">HYC85_007947</name>
</gene>
<dbReference type="EMBL" id="JACBKZ010000003">
    <property type="protein sequence ID" value="KAF5955091.1"/>
    <property type="molecule type" value="Genomic_DNA"/>
</dbReference>
<comment type="caution">
    <text evidence="7">The sequence shown here is derived from an EMBL/GenBank/DDBJ whole genome shotgun (WGS) entry which is preliminary data.</text>
</comment>
<dbReference type="InterPro" id="IPR027417">
    <property type="entry name" value="P-loop_NTPase"/>
</dbReference>
<evidence type="ECO:0000313" key="7">
    <source>
        <dbReference type="EMBL" id="KAF5955091.1"/>
    </source>
</evidence>
<dbReference type="Pfam" id="PF00005">
    <property type="entry name" value="ABC_tran"/>
    <property type="match status" value="1"/>
</dbReference>
<dbReference type="Gene3D" id="3.40.50.300">
    <property type="entry name" value="P-loop containing nucleotide triphosphate hydrolases"/>
    <property type="match status" value="1"/>
</dbReference>
<accession>A0A7J7HS92</accession>
<feature type="domain" description="ABC transporter" evidence="6">
    <location>
        <begin position="55"/>
        <end position="152"/>
    </location>
</feature>
<dbReference type="GO" id="GO:0016887">
    <property type="term" value="F:ATP hydrolysis activity"/>
    <property type="evidence" value="ECO:0007669"/>
    <property type="project" value="InterPro"/>
</dbReference>
<keyword evidence="5" id="KW-0472">Membrane</keyword>
<dbReference type="Proteomes" id="UP000593564">
    <property type="component" value="Unassembled WGS sequence"/>
</dbReference>
<dbReference type="PANTHER" id="PTHR48041">
    <property type="entry name" value="ABC TRANSPORTER G FAMILY MEMBER 28"/>
    <property type="match status" value="1"/>
</dbReference>
<evidence type="ECO:0000256" key="2">
    <source>
        <dbReference type="ARBA" id="ARBA00022448"/>
    </source>
</evidence>
<dbReference type="GO" id="GO:0016020">
    <property type="term" value="C:membrane"/>
    <property type="evidence" value="ECO:0007669"/>
    <property type="project" value="UniProtKB-SubCell"/>
</dbReference>
<dbReference type="AlphaFoldDB" id="A0A7J7HS92"/>
<keyword evidence="4" id="KW-1133">Transmembrane helix</keyword>
<evidence type="ECO:0000256" key="4">
    <source>
        <dbReference type="ARBA" id="ARBA00022989"/>
    </source>
</evidence>
<comment type="subcellular location">
    <subcellularLocation>
        <location evidence="1">Membrane</location>
        <topology evidence="1">Multi-pass membrane protein</topology>
    </subcellularLocation>
</comment>
<proteinExistence type="predicted"/>
<dbReference type="SUPFAM" id="SSF52540">
    <property type="entry name" value="P-loop containing nucleoside triphosphate hydrolases"/>
    <property type="match status" value="1"/>
</dbReference>
<dbReference type="GO" id="GO:0042626">
    <property type="term" value="F:ATPase-coupled transmembrane transporter activity"/>
    <property type="evidence" value="ECO:0007669"/>
    <property type="project" value="TreeGrafter"/>
</dbReference>
<evidence type="ECO:0000256" key="1">
    <source>
        <dbReference type="ARBA" id="ARBA00004141"/>
    </source>
</evidence>
<reference evidence="7 8" key="2">
    <citation type="submission" date="2020-07" db="EMBL/GenBank/DDBJ databases">
        <title>Genome assembly of wild tea tree DASZ reveals pedigree and selection history of tea varieties.</title>
        <authorList>
            <person name="Zhang W."/>
        </authorList>
    </citation>
    <scope>NUCLEOTIDE SEQUENCE [LARGE SCALE GENOMIC DNA]</scope>
    <source>
        <strain evidence="8">cv. G240</strain>
        <tissue evidence="7">Leaf</tissue>
    </source>
</reference>
<protein>
    <recommendedName>
        <fullName evidence="6">ABC transporter domain-containing protein</fullName>
    </recommendedName>
</protein>
<dbReference type="PANTHER" id="PTHR48041:SF66">
    <property type="entry name" value="ABC TRANSPORTER G FAMILY MEMBER 22-LIKE ISOFORM X1"/>
    <property type="match status" value="1"/>
</dbReference>